<feature type="region of interest" description="Disordered" evidence="8">
    <location>
        <begin position="86"/>
        <end position="183"/>
    </location>
</feature>
<dbReference type="InterPro" id="IPR007219">
    <property type="entry name" value="XnlR_reg_dom"/>
</dbReference>
<feature type="domain" description="Zn(2)-C6 fungal-type" evidence="9">
    <location>
        <begin position="36"/>
        <end position="66"/>
    </location>
</feature>
<keyword evidence="2" id="KW-0479">Metal-binding</keyword>
<dbReference type="GO" id="GO:0008270">
    <property type="term" value="F:zinc ion binding"/>
    <property type="evidence" value="ECO:0007669"/>
    <property type="project" value="InterPro"/>
</dbReference>
<evidence type="ECO:0000256" key="5">
    <source>
        <dbReference type="ARBA" id="ARBA00023125"/>
    </source>
</evidence>
<feature type="compositionally biased region" description="Polar residues" evidence="8">
    <location>
        <begin position="151"/>
        <end position="167"/>
    </location>
</feature>
<dbReference type="InterPro" id="IPR001138">
    <property type="entry name" value="Zn2Cys6_DnaBD"/>
</dbReference>
<dbReference type="OrthoDB" id="4161332at2759"/>
<dbReference type="AlphaFoldDB" id="A0A9N9Y3K8"/>
<organism evidence="10 11">
    <name type="scientific">Clonostachys byssicola</name>
    <dbReference type="NCBI Taxonomy" id="160290"/>
    <lineage>
        <taxon>Eukaryota</taxon>
        <taxon>Fungi</taxon>
        <taxon>Dikarya</taxon>
        <taxon>Ascomycota</taxon>
        <taxon>Pezizomycotina</taxon>
        <taxon>Sordariomycetes</taxon>
        <taxon>Hypocreomycetidae</taxon>
        <taxon>Hypocreales</taxon>
        <taxon>Bionectriaceae</taxon>
        <taxon>Clonostachys</taxon>
    </lineage>
</organism>
<gene>
    <name evidence="10" type="ORF">CBYS24578_00013698</name>
</gene>
<evidence type="ECO:0000256" key="1">
    <source>
        <dbReference type="ARBA" id="ARBA00004123"/>
    </source>
</evidence>
<dbReference type="GO" id="GO:0003677">
    <property type="term" value="F:DNA binding"/>
    <property type="evidence" value="ECO:0007669"/>
    <property type="project" value="UniProtKB-KW"/>
</dbReference>
<comment type="subcellular location">
    <subcellularLocation>
        <location evidence="1">Nucleus</location>
    </subcellularLocation>
</comment>
<dbReference type="PANTHER" id="PTHR31313">
    <property type="entry name" value="TY1 ENHANCER ACTIVATOR"/>
    <property type="match status" value="1"/>
</dbReference>
<feature type="compositionally biased region" description="Polar residues" evidence="8">
    <location>
        <begin position="1"/>
        <end position="21"/>
    </location>
</feature>
<dbReference type="InterPro" id="IPR051615">
    <property type="entry name" value="Transcr_Regulatory_Elem"/>
</dbReference>
<dbReference type="SUPFAM" id="SSF57701">
    <property type="entry name" value="Zn2/Cys6 DNA-binding domain"/>
    <property type="match status" value="1"/>
</dbReference>
<dbReference type="Pfam" id="PF04082">
    <property type="entry name" value="Fungal_trans"/>
    <property type="match status" value="1"/>
</dbReference>
<dbReference type="PROSITE" id="PS00463">
    <property type="entry name" value="ZN2_CY6_FUNGAL_1"/>
    <property type="match status" value="1"/>
</dbReference>
<comment type="caution">
    <text evidence="10">The sequence shown here is derived from an EMBL/GenBank/DDBJ whole genome shotgun (WGS) entry which is preliminary data.</text>
</comment>
<keyword evidence="7" id="KW-0539">Nucleus</keyword>
<evidence type="ECO:0000259" key="9">
    <source>
        <dbReference type="PROSITE" id="PS50048"/>
    </source>
</evidence>
<dbReference type="CDD" id="cd00067">
    <property type="entry name" value="GAL4"/>
    <property type="match status" value="1"/>
</dbReference>
<evidence type="ECO:0000313" key="10">
    <source>
        <dbReference type="EMBL" id="CAG9987056.1"/>
    </source>
</evidence>
<reference evidence="11" key="1">
    <citation type="submission" date="2019-06" db="EMBL/GenBank/DDBJ databases">
        <authorList>
            <person name="Broberg M."/>
        </authorList>
    </citation>
    <scope>NUCLEOTIDE SEQUENCE [LARGE SCALE GENOMIC DNA]</scope>
</reference>
<name>A0A9N9Y3K8_9HYPO</name>
<evidence type="ECO:0000256" key="7">
    <source>
        <dbReference type="ARBA" id="ARBA00023242"/>
    </source>
</evidence>
<dbReference type="PROSITE" id="PS50048">
    <property type="entry name" value="ZN2_CY6_FUNGAL_2"/>
    <property type="match status" value="1"/>
</dbReference>
<evidence type="ECO:0000256" key="3">
    <source>
        <dbReference type="ARBA" id="ARBA00022833"/>
    </source>
</evidence>
<keyword evidence="11" id="KW-1185">Reference proteome</keyword>
<accession>A0A9N9Y3K8</accession>
<evidence type="ECO:0000256" key="4">
    <source>
        <dbReference type="ARBA" id="ARBA00023015"/>
    </source>
</evidence>
<dbReference type="InterPro" id="IPR036864">
    <property type="entry name" value="Zn2-C6_fun-type_DNA-bd_sf"/>
</dbReference>
<protein>
    <recommendedName>
        <fullName evidence="9">Zn(2)-C6 fungal-type domain-containing protein</fullName>
    </recommendedName>
</protein>
<feature type="compositionally biased region" description="Polar residues" evidence="8">
    <location>
        <begin position="97"/>
        <end position="111"/>
    </location>
</feature>
<evidence type="ECO:0000256" key="2">
    <source>
        <dbReference type="ARBA" id="ARBA00022723"/>
    </source>
</evidence>
<keyword evidence="3" id="KW-0862">Zinc</keyword>
<dbReference type="Gene3D" id="4.10.240.10">
    <property type="entry name" value="Zn(2)-C6 fungal-type DNA-binding domain"/>
    <property type="match status" value="1"/>
</dbReference>
<keyword evidence="4" id="KW-0805">Transcription regulation</keyword>
<dbReference type="Proteomes" id="UP000754883">
    <property type="component" value="Unassembled WGS sequence"/>
</dbReference>
<reference evidence="10 11" key="2">
    <citation type="submission" date="2021-10" db="EMBL/GenBank/DDBJ databases">
        <authorList>
            <person name="Piombo E."/>
        </authorList>
    </citation>
    <scope>NUCLEOTIDE SEQUENCE [LARGE SCALE GENOMIC DNA]</scope>
</reference>
<sequence length="729" mass="80579">MNDQTNTDPLSPRQPRTSTGGKTARPNARRRFRGLTCANCRTRKVRCEGSQPTCKTCQAYGDECRYDKAPPLSQLLAMAQRLQEAEKQLADMRSGRESTPASESGGATTDQGFRPVVIPAHSTTGTVEHLSPAHPPATNSTHHPSPLDTGVGNTALQSSRGTTSHMKQTPAARDAQAMPQDSTLTDVSVDEHGEICYYGPTSAVHDPPQLDSPLSLATSATNASVTSKADARSAVAAFARESATWEDFALGNASLETGIPRSVLAKLLHVHWAWVSPMFTWVYRPAFVRDMATGGRYYSEFLLTVICSHAAKYQDGEYADMLLARARRLLGNAIQEPSSIPTVQALLQLSARDLAQGSISRAWVYSGIAFRMASDLGLQHSGPDLRGMGAIDLEVRRRLFWSCYFWDKATSLYAGRLPAVTEVLHPNTLELLDDSTDLDIWSPYYGNSLNLTKFTQNQYPPMRNYAVSTFVNSCKLSMIIHDIIVQLYYRRNRTNTEETIKDIKSRLDSWRENSPRHLKYNPDNLPTICPPPHIISQNLLYFTTIILAHRPFWSIPSYYKVCISASQNIEALVLLLESTFGLENITYLMGYCIYTGASAILEDAKRNKGPASQTLKTYLRALNAGMKTCPLLERSLQIIVKGLNRYPSSSNLSLSGHSQSQGVAEVNFHISAATANSYIPAFPYLGPDMSMDFSGSSYLGNQNPDSMSMLDCFPEMQTDFGELLYTHVD</sequence>
<evidence type="ECO:0000256" key="8">
    <source>
        <dbReference type="SAM" id="MobiDB-lite"/>
    </source>
</evidence>
<feature type="region of interest" description="Disordered" evidence="8">
    <location>
        <begin position="1"/>
        <end position="31"/>
    </location>
</feature>
<dbReference type="SMART" id="SM00066">
    <property type="entry name" value="GAL4"/>
    <property type="match status" value="1"/>
</dbReference>
<keyword evidence="6" id="KW-0804">Transcription</keyword>
<dbReference type="CDD" id="cd12148">
    <property type="entry name" value="fungal_TF_MHR"/>
    <property type="match status" value="1"/>
</dbReference>
<dbReference type="GO" id="GO:0006351">
    <property type="term" value="P:DNA-templated transcription"/>
    <property type="evidence" value="ECO:0007669"/>
    <property type="project" value="InterPro"/>
</dbReference>
<dbReference type="Pfam" id="PF00172">
    <property type="entry name" value="Zn_clus"/>
    <property type="match status" value="1"/>
</dbReference>
<dbReference type="GO" id="GO:0005634">
    <property type="term" value="C:nucleus"/>
    <property type="evidence" value="ECO:0007669"/>
    <property type="project" value="UniProtKB-SubCell"/>
</dbReference>
<dbReference type="EMBL" id="CABFNO020001407">
    <property type="protein sequence ID" value="CAG9987056.1"/>
    <property type="molecule type" value="Genomic_DNA"/>
</dbReference>
<evidence type="ECO:0000256" key="6">
    <source>
        <dbReference type="ARBA" id="ARBA00023163"/>
    </source>
</evidence>
<dbReference type="GO" id="GO:0000981">
    <property type="term" value="F:DNA-binding transcription factor activity, RNA polymerase II-specific"/>
    <property type="evidence" value="ECO:0007669"/>
    <property type="project" value="InterPro"/>
</dbReference>
<proteinExistence type="predicted"/>
<dbReference type="PANTHER" id="PTHR31313:SF85">
    <property type="entry name" value="ZN(II)2CYS6 TRANSCRIPTION FACTOR (EUROFUNG)"/>
    <property type="match status" value="1"/>
</dbReference>
<keyword evidence="5" id="KW-0238">DNA-binding</keyword>
<evidence type="ECO:0000313" key="11">
    <source>
        <dbReference type="Proteomes" id="UP000754883"/>
    </source>
</evidence>
<feature type="compositionally biased region" description="Basic and acidic residues" evidence="8">
    <location>
        <begin position="86"/>
        <end position="96"/>
    </location>
</feature>
<dbReference type="SMART" id="SM00906">
    <property type="entry name" value="Fungal_trans"/>
    <property type="match status" value="1"/>
</dbReference>